<dbReference type="AlphaFoldDB" id="A0A1E3H5I6"/>
<reference evidence="1 2" key="1">
    <citation type="submission" date="2016-07" db="EMBL/GenBank/DDBJ databases">
        <title>Draft Genome Sequence of Methylobrevis pamukkalensis PK2.</title>
        <authorList>
            <person name="Vasilenko O.V."/>
            <person name="Doronina N.V."/>
            <person name="Shmareva M.N."/>
            <person name="Tarlachkov S.V."/>
            <person name="Mustakhimov I."/>
            <person name="Trotsenko Y.A."/>
        </authorList>
    </citation>
    <scope>NUCLEOTIDE SEQUENCE [LARGE SCALE GENOMIC DNA]</scope>
    <source>
        <strain evidence="1 2">PK2</strain>
    </source>
</reference>
<dbReference type="Proteomes" id="UP000094622">
    <property type="component" value="Unassembled WGS sequence"/>
</dbReference>
<comment type="caution">
    <text evidence="1">The sequence shown here is derived from an EMBL/GenBank/DDBJ whole genome shotgun (WGS) entry which is preliminary data.</text>
</comment>
<accession>A0A1E3H5I6</accession>
<evidence type="ECO:0000313" key="2">
    <source>
        <dbReference type="Proteomes" id="UP000094622"/>
    </source>
</evidence>
<dbReference type="EMBL" id="MCRJ01000018">
    <property type="protein sequence ID" value="ODN71598.1"/>
    <property type="molecule type" value="Genomic_DNA"/>
</dbReference>
<dbReference type="PATRIC" id="fig|1439726.3.peg.1159"/>
<evidence type="ECO:0000313" key="1">
    <source>
        <dbReference type="EMBL" id="ODN71598.1"/>
    </source>
</evidence>
<proteinExistence type="predicted"/>
<protein>
    <submittedName>
        <fullName evidence="1">Uncharacterized protein</fullName>
    </submittedName>
</protein>
<keyword evidence="2" id="KW-1185">Reference proteome</keyword>
<organism evidence="1 2">
    <name type="scientific">Methylobrevis pamukkalensis</name>
    <dbReference type="NCBI Taxonomy" id="1439726"/>
    <lineage>
        <taxon>Bacteria</taxon>
        <taxon>Pseudomonadati</taxon>
        <taxon>Pseudomonadota</taxon>
        <taxon>Alphaproteobacteria</taxon>
        <taxon>Hyphomicrobiales</taxon>
        <taxon>Pleomorphomonadaceae</taxon>
        <taxon>Methylobrevis</taxon>
    </lineage>
</organism>
<name>A0A1E3H5I6_9HYPH</name>
<sequence length="90" mass="9243">MSAPVTGLPVDEQAILAEAEAATGRIIAAREAIARIIFGQEQVVERTLVTILSGGHGLLVGVPALPRPASWKPWAPCSACPSAASSSRPT</sequence>
<gene>
    <name evidence="1" type="ORF">A6302_01111</name>
</gene>